<sequence length="84" mass="9453">MAVLEDLIRAIELWLRIAKEQVPLIDLNLDPVLLVPAIGGSILEAVDQAWNKELVWVRILAADHECHEKLWAKFDAATGLQSKK</sequence>
<organism evidence="1 2">
    <name type="scientific">Lolium multiflorum</name>
    <name type="common">Italian ryegrass</name>
    <name type="synonym">Lolium perenne subsp. multiflorum</name>
    <dbReference type="NCBI Taxonomy" id="4521"/>
    <lineage>
        <taxon>Eukaryota</taxon>
        <taxon>Viridiplantae</taxon>
        <taxon>Streptophyta</taxon>
        <taxon>Embryophyta</taxon>
        <taxon>Tracheophyta</taxon>
        <taxon>Spermatophyta</taxon>
        <taxon>Magnoliopsida</taxon>
        <taxon>Liliopsida</taxon>
        <taxon>Poales</taxon>
        <taxon>Poaceae</taxon>
        <taxon>BOP clade</taxon>
        <taxon>Pooideae</taxon>
        <taxon>Poodae</taxon>
        <taxon>Poeae</taxon>
        <taxon>Poeae Chloroplast Group 2 (Poeae type)</taxon>
        <taxon>Loliodinae</taxon>
        <taxon>Loliinae</taxon>
        <taxon>Lolium</taxon>
    </lineage>
</organism>
<dbReference type="AlphaFoldDB" id="A0AAD8QLZ4"/>
<accession>A0AAD8QLZ4</accession>
<evidence type="ECO:0000313" key="2">
    <source>
        <dbReference type="Proteomes" id="UP001231189"/>
    </source>
</evidence>
<dbReference type="Proteomes" id="UP001231189">
    <property type="component" value="Unassembled WGS sequence"/>
</dbReference>
<protein>
    <submittedName>
        <fullName evidence="1">Uncharacterized protein</fullName>
    </submittedName>
</protein>
<proteinExistence type="predicted"/>
<name>A0AAD8QLZ4_LOLMU</name>
<reference evidence="1" key="1">
    <citation type="submission" date="2023-07" db="EMBL/GenBank/DDBJ databases">
        <title>A chromosome-level genome assembly of Lolium multiflorum.</title>
        <authorList>
            <person name="Chen Y."/>
            <person name="Copetti D."/>
            <person name="Kolliker R."/>
            <person name="Studer B."/>
        </authorList>
    </citation>
    <scope>NUCLEOTIDE SEQUENCE</scope>
    <source>
        <strain evidence="1">02402/16</strain>
        <tissue evidence="1">Leaf</tissue>
    </source>
</reference>
<gene>
    <name evidence="1" type="ORF">QYE76_027525</name>
</gene>
<dbReference type="EMBL" id="JAUUTY010000007">
    <property type="protein sequence ID" value="KAK1603852.1"/>
    <property type="molecule type" value="Genomic_DNA"/>
</dbReference>
<keyword evidence="2" id="KW-1185">Reference proteome</keyword>
<comment type="caution">
    <text evidence="1">The sequence shown here is derived from an EMBL/GenBank/DDBJ whole genome shotgun (WGS) entry which is preliminary data.</text>
</comment>
<evidence type="ECO:0000313" key="1">
    <source>
        <dbReference type="EMBL" id="KAK1603852.1"/>
    </source>
</evidence>